<keyword evidence="5" id="KW-1185">Reference proteome</keyword>
<evidence type="ECO:0000259" key="3">
    <source>
        <dbReference type="Pfam" id="PF24840"/>
    </source>
</evidence>
<dbReference type="GeneID" id="8438997"/>
<dbReference type="STRING" id="336963.C4JNI0"/>
<dbReference type="InParanoid" id="C4JNI0"/>
<feature type="transmembrane region" description="Helical" evidence="2">
    <location>
        <begin position="72"/>
        <end position="93"/>
    </location>
</feature>
<feature type="region of interest" description="Disordered" evidence="1">
    <location>
        <begin position="95"/>
        <end position="116"/>
    </location>
</feature>
<reference evidence="5" key="1">
    <citation type="journal article" date="2009" name="Genome Res.">
        <title>Comparative genomic analyses of the human fungal pathogens Coccidioides and their relatives.</title>
        <authorList>
            <person name="Sharpton T.J."/>
            <person name="Stajich J.E."/>
            <person name="Rounsley S.D."/>
            <person name="Gardner M.J."/>
            <person name="Wortman J.R."/>
            <person name="Jordar V.S."/>
            <person name="Maiti R."/>
            <person name="Kodira C.D."/>
            <person name="Neafsey D.E."/>
            <person name="Zeng Q."/>
            <person name="Hung C.-Y."/>
            <person name="McMahan C."/>
            <person name="Muszewska A."/>
            <person name="Grynberg M."/>
            <person name="Mandel M.A."/>
            <person name="Kellner E.M."/>
            <person name="Barker B.M."/>
            <person name="Galgiani J.N."/>
            <person name="Orbach M.J."/>
            <person name="Kirkland T.N."/>
            <person name="Cole G.T."/>
            <person name="Henn M.R."/>
            <person name="Birren B.W."/>
            <person name="Taylor J.W."/>
        </authorList>
    </citation>
    <scope>NUCLEOTIDE SEQUENCE [LARGE SCALE GENOMIC DNA]</scope>
    <source>
        <strain evidence="5">UAMH 1704</strain>
    </source>
</reference>
<evidence type="ECO:0000256" key="1">
    <source>
        <dbReference type="SAM" id="MobiDB-lite"/>
    </source>
</evidence>
<dbReference type="Pfam" id="PF24840">
    <property type="entry name" value="NTF2_SigF"/>
    <property type="match status" value="1"/>
</dbReference>
<dbReference type="AlphaFoldDB" id="C4JNI0"/>
<dbReference type="VEuPathDB" id="FungiDB:UREG_02978"/>
<gene>
    <name evidence="4" type="ORF">UREG_02978</name>
</gene>
<dbReference type="OrthoDB" id="2344312at2759"/>
<feature type="transmembrane region" description="Helical" evidence="2">
    <location>
        <begin position="177"/>
        <end position="197"/>
    </location>
</feature>
<protein>
    <recommendedName>
        <fullName evidence="3">SigF-like NTF2-like domain-containing protein</fullName>
    </recommendedName>
</protein>
<dbReference type="InterPro" id="IPR057514">
    <property type="entry name" value="NTF2_SigF"/>
</dbReference>
<name>C4JNI0_UNCRE</name>
<dbReference type="RefSeq" id="XP_002543462.1">
    <property type="nucleotide sequence ID" value="XM_002543416.1"/>
</dbReference>
<evidence type="ECO:0000256" key="2">
    <source>
        <dbReference type="SAM" id="Phobius"/>
    </source>
</evidence>
<dbReference type="eggNOG" id="ENOG502S534">
    <property type="taxonomic scope" value="Eukaryota"/>
</dbReference>
<evidence type="ECO:0000313" key="5">
    <source>
        <dbReference type="Proteomes" id="UP000002058"/>
    </source>
</evidence>
<dbReference type="HOGENOM" id="CLU_079426_0_1_1"/>
<keyword evidence="2" id="KW-0812">Transmembrane</keyword>
<dbReference type="KEGG" id="ure:UREG_02978"/>
<organism evidence="4 5">
    <name type="scientific">Uncinocarpus reesii (strain UAMH 1704)</name>
    <dbReference type="NCBI Taxonomy" id="336963"/>
    <lineage>
        <taxon>Eukaryota</taxon>
        <taxon>Fungi</taxon>
        <taxon>Dikarya</taxon>
        <taxon>Ascomycota</taxon>
        <taxon>Pezizomycotina</taxon>
        <taxon>Eurotiomycetes</taxon>
        <taxon>Eurotiomycetidae</taxon>
        <taxon>Onygenales</taxon>
        <taxon>Onygenaceae</taxon>
        <taxon>Uncinocarpus</taxon>
    </lineage>
</organism>
<dbReference type="EMBL" id="CH476616">
    <property type="protein sequence ID" value="EEP78133.1"/>
    <property type="molecule type" value="Genomic_DNA"/>
</dbReference>
<proteinExistence type="predicted"/>
<evidence type="ECO:0000313" key="4">
    <source>
        <dbReference type="EMBL" id="EEP78133.1"/>
    </source>
</evidence>
<dbReference type="PANTHER" id="PTHR35393">
    <property type="entry name" value="CHROMOSOME 1, WHOLE GENOME SHOTGUN SEQUENCE"/>
    <property type="match status" value="1"/>
</dbReference>
<sequence>MENPVAEISHVIHLLTQSTPSVQRQTIEKYYTPSASLIHPFCRTGSFGGSRWLVIWIFRFYKIMSPHIDLKIFRIFVIPFYVAPVTLTSVLTLTTSQGGTPSAATPVTDYSDTDSYSSARRPLDLYEIARPADHGLADLESPSRPTLYYIAAQNDLYETSEFIKFVVPFGVGSTLVLLWQCFATIFSVVGAVVLWPISFAEEAGMLPVAEKGNIQDEGHREGLLWRLARRKHK</sequence>
<keyword evidence="2" id="KW-1133">Transmembrane helix</keyword>
<dbReference type="OMA" id="MSQIFTI"/>
<feature type="domain" description="SigF-like NTF2-like" evidence="3">
    <location>
        <begin position="1"/>
        <end position="75"/>
    </location>
</feature>
<dbReference type="PANTHER" id="PTHR35393:SF1">
    <property type="entry name" value="SNOAL-LIKE DOMAIN-CONTAINING PROTEIN"/>
    <property type="match status" value="1"/>
</dbReference>
<dbReference type="Proteomes" id="UP000002058">
    <property type="component" value="Unassembled WGS sequence"/>
</dbReference>
<accession>C4JNI0</accession>
<keyword evidence="2" id="KW-0472">Membrane</keyword>